<organism evidence="2 3">
    <name type="scientific">Araneus ventricosus</name>
    <name type="common">Orbweaver spider</name>
    <name type="synonym">Epeira ventricosa</name>
    <dbReference type="NCBI Taxonomy" id="182803"/>
    <lineage>
        <taxon>Eukaryota</taxon>
        <taxon>Metazoa</taxon>
        <taxon>Ecdysozoa</taxon>
        <taxon>Arthropoda</taxon>
        <taxon>Chelicerata</taxon>
        <taxon>Arachnida</taxon>
        <taxon>Araneae</taxon>
        <taxon>Araneomorphae</taxon>
        <taxon>Entelegynae</taxon>
        <taxon>Araneoidea</taxon>
        <taxon>Araneidae</taxon>
        <taxon>Araneus</taxon>
    </lineage>
</organism>
<evidence type="ECO:0000259" key="1">
    <source>
        <dbReference type="Pfam" id="PF25898"/>
    </source>
</evidence>
<gene>
    <name evidence="2" type="ORF">AVEN_250935_1</name>
</gene>
<dbReference type="AlphaFoldDB" id="A0A4Y2M8H7"/>
<accession>A0A4Y2M8H7</accession>
<name>A0A4Y2M8H7_ARAVE</name>
<proteinExistence type="predicted"/>
<feature type="domain" description="LolA-like" evidence="1">
    <location>
        <begin position="38"/>
        <end position="120"/>
    </location>
</feature>
<sequence length="125" mass="14288">MIGRHKAAPPSTSCRTTFVRHHDQHPTLRNTTFRCQRGGVTYTSIASLSTCKVGAINGTDVSLVQMTRLPKVFFEGKEALRQAVYVGTRHIHALDYEVWSLNSYDDKNEVKIVQDFYFTKVRVHF</sequence>
<dbReference type="OrthoDB" id="6414029at2759"/>
<evidence type="ECO:0000313" key="3">
    <source>
        <dbReference type="Proteomes" id="UP000499080"/>
    </source>
</evidence>
<dbReference type="InterPro" id="IPR058831">
    <property type="entry name" value="LolA-like_dom_2nd"/>
</dbReference>
<keyword evidence="3" id="KW-1185">Reference proteome</keyword>
<comment type="caution">
    <text evidence="2">The sequence shown here is derived from an EMBL/GenBank/DDBJ whole genome shotgun (WGS) entry which is preliminary data.</text>
</comment>
<protein>
    <recommendedName>
        <fullName evidence="1">LolA-like domain-containing protein</fullName>
    </recommendedName>
</protein>
<dbReference type="Proteomes" id="UP000499080">
    <property type="component" value="Unassembled WGS sequence"/>
</dbReference>
<dbReference type="EMBL" id="BGPR01006909">
    <property type="protein sequence ID" value="GBN22823.1"/>
    <property type="molecule type" value="Genomic_DNA"/>
</dbReference>
<dbReference type="Pfam" id="PF25898">
    <property type="entry name" value="LolA_2nd_metazoa"/>
    <property type="match status" value="1"/>
</dbReference>
<evidence type="ECO:0000313" key="2">
    <source>
        <dbReference type="EMBL" id="GBN22823.1"/>
    </source>
</evidence>
<reference evidence="2 3" key="1">
    <citation type="journal article" date="2019" name="Sci. Rep.">
        <title>Orb-weaving spider Araneus ventricosus genome elucidates the spidroin gene catalogue.</title>
        <authorList>
            <person name="Kono N."/>
            <person name="Nakamura H."/>
            <person name="Ohtoshi R."/>
            <person name="Moran D.A.P."/>
            <person name="Shinohara A."/>
            <person name="Yoshida Y."/>
            <person name="Fujiwara M."/>
            <person name="Mori M."/>
            <person name="Tomita M."/>
            <person name="Arakawa K."/>
        </authorList>
    </citation>
    <scope>NUCLEOTIDE SEQUENCE [LARGE SCALE GENOMIC DNA]</scope>
</reference>